<comment type="caution">
    <text evidence="1">The sequence shown here is derived from an EMBL/GenBank/DDBJ whole genome shotgun (WGS) entry which is preliminary data.</text>
</comment>
<organism evidence="1 2">
    <name type="scientific">Megasphaera hexanoica</name>
    <dbReference type="NCBI Taxonomy" id="1675036"/>
    <lineage>
        <taxon>Bacteria</taxon>
        <taxon>Bacillati</taxon>
        <taxon>Bacillota</taxon>
        <taxon>Negativicutes</taxon>
        <taxon>Veillonellales</taxon>
        <taxon>Veillonellaceae</taxon>
        <taxon>Megasphaera</taxon>
    </lineage>
</organism>
<reference evidence="1 2" key="1">
    <citation type="submission" date="2020-04" db="EMBL/GenBank/DDBJ databases">
        <authorList>
            <person name="Hitch T.C.A."/>
            <person name="Wylensek D."/>
            <person name="Clavel T."/>
        </authorList>
    </citation>
    <scope>NUCLEOTIDE SEQUENCE [LARGE SCALE GENOMIC DNA]</scope>
    <source>
        <strain evidence="1 2">Oil-RF-744-FAT-WT-6-1</strain>
    </source>
</reference>
<evidence type="ECO:0000313" key="2">
    <source>
        <dbReference type="Proteomes" id="UP000591071"/>
    </source>
</evidence>
<name>A0A848BZA0_9FIRM</name>
<dbReference type="EMBL" id="JABAFG010000009">
    <property type="protein sequence ID" value="NME28349.1"/>
    <property type="molecule type" value="Genomic_DNA"/>
</dbReference>
<protein>
    <submittedName>
        <fullName evidence="1">Uncharacterized protein</fullName>
    </submittedName>
</protein>
<dbReference type="RefSeq" id="WP_170087572.1">
    <property type="nucleotide sequence ID" value="NZ_JABAFG010000009.1"/>
</dbReference>
<evidence type="ECO:0000313" key="1">
    <source>
        <dbReference type="EMBL" id="NME28349.1"/>
    </source>
</evidence>
<sequence length="156" mass="18631">MEFESVNKNSPIYYSRFQFCTDGEIYERVVCNIPYRELSYLRLKMVPRPISLTKVTWEEKVTEEITHVLTDAEIEEMKPYINAWDFEPYRNRKMEMFNPGFVGYLDGIHREFEGVTDSYLPYIKLSMDYCYDPMLPPEALYGYIMGKYFPQVCGKQ</sequence>
<dbReference type="Proteomes" id="UP000591071">
    <property type="component" value="Unassembled WGS sequence"/>
</dbReference>
<gene>
    <name evidence="1" type="ORF">HF872_06895</name>
</gene>
<accession>A0A848BZA0</accession>
<proteinExistence type="predicted"/>
<dbReference type="AlphaFoldDB" id="A0A848BZA0"/>